<evidence type="ECO:0000313" key="3">
    <source>
        <dbReference type="Proteomes" id="UP000594342"/>
    </source>
</evidence>
<feature type="region of interest" description="Disordered" evidence="1">
    <location>
        <begin position="1"/>
        <end position="94"/>
    </location>
</feature>
<comment type="caution">
    <text evidence="2">The sequence shown here is derived from an EMBL/GenBank/DDBJ whole genome shotgun (WGS) entry which is preliminary data.</text>
</comment>
<feature type="compositionally biased region" description="Basic and acidic residues" evidence="1">
    <location>
        <begin position="38"/>
        <end position="67"/>
    </location>
</feature>
<gene>
    <name evidence="2" type="ORF">YASMINEVIRUS_655</name>
</gene>
<name>A0A5K0U9P8_9VIRU</name>
<accession>A0A5K0U9P8</accession>
<evidence type="ECO:0000313" key="2">
    <source>
        <dbReference type="EMBL" id="VBB18192.1"/>
    </source>
</evidence>
<sequence>MSEQIDITDGKSRVLSIKRPANVSVPVRPDIGAPVKPDALRTDPNKEGQVDKKGEQKSEQKTKDEQKASPVNKSNGDRSAPASVPAKKIDTGGEKAPLYARLKEIILKDYPDPSSRLIIFQ</sequence>
<protein>
    <submittedName>
        <fullName evidence="2">Uncharacterized protein</fullName>
    </submittedName>
</protein>
<keyword evidence="3" id="KW-1185">Reference proteome</keyword>
<proteinExistence type="predicted"/>
<reference evidence="2 3" key="1">
    <citation type="submission" date="2018-10" db="EMBL/GenBank/DDBJ databases">
        <authorList>
            <consortium name="IHU Genomes"/>
        </authorList>
    </citation>
    <scope>NUCLEOTIDE SEQUENCE [LARGE SCALE GENOMIC DNA]</scope>
    <source>
        <strain evidence="2 3">A1</strain>
    </source>
</reference>
<evidence type="ECO:0000256" key="1">
    <source>
        <dbReference type="SAM" id="MobiDB-lite"/>
    </source>
</evidence>
<dbReference type="EMBL" id="UPSH01000001">
    <property type="protein sequence ID" value="VBB18192.1"/>
    <property type="molecule type" value="Genomic_DNA"/>
</dbReference>
<dbReference type="Proteomes" id="UP000594342">
    <property type="component" value="Unassembled WGS sequence"/>
</dbReference>
<organism evidence="2 3">
    <name type="scientific">Yasminevirus sp. GU-2018</name>
    <dbReference type="NCBI Taxonomy" id="2420051"/>
    <lineage>
        <taxon>Viruses</taxon>
        <taxon>Varidnaviria</taxon>
        <taxon>Bamfordvirae</taxon>
        <taxon>Nucleocytoviricota</taxon>
        <taxon>Megaviricetes</taxon>
        <taxon>Imitervirales</taxon>
        <taxon>Mimiviridae</taxon>
        <taxon>Klosneuvirinae</taxon>
        <taxon>Yasminevirus</taxon>
        <taxon>Yasminevirus saudimassiliense</taxon>
    </lineage>
</organism>